<sequence length="108" mass="12273">MYANYKLHMSNEVRQTPEFADWLDSIKDHTAAALVSARIERLGYGLLGDAKFFDGIGELRIDYGPGYRVYFCRCGSVIYILLCGGTKRTQGRDIKRATKMAQEIGYEH</sequence>
<organism evidence="1 2">
    <name type="scientific">Phyllobacterium leguminum</name>
    <dbReference type="NCBI Taxonomy" id="314237"/>
    <lineage>
        <taxon>Bacteria</taxon>
        <taxon>Pseudomonadati</taxon>
        <taxon>Pseudomonadota</taxon>
        <taxon>Alphaproteobacteria</taxon>
        <taxon>Hyphomicrobiales</taxon>
        <taxon>Phyllobacteriaceae</taxon>
        <taxon>Phyllobacterium</taxon>
    </lineage>
</organism>
<comment type="caution">
    <text evidence="1">The sequence shown here is derived from an EMBL/GenBank/DDBJ whole genome shotgun (WGS) entry which is preliminary data.</text>
</comment>
<reference evidence="1 2" key="1">
    <citation type="submission" date="2018-06" db="EMBL/GenBank/DDBJ databases">
        <title>Genomic Encyclopedia of Type Strains, Phase III (KMG-III): the genomes of soil and plant-associated and newly described type strains.</title>
        <authorList>
            <person name="Whitman W."/>
        </authorList>
    </citation>
    <scope>NUCLEOTIDE SEQUENCE [LARGE SCALE GENOMIC DNA]</scope>
    <source>
        <strain evidence="1 2">ORS 1419</strain>
    </source>
</reference>
<dbReference type="Proteomes" id="UP000247454">
    <property type="component" value="Unassembled WGS sequence"/>
</dbReference>
<dbReference type="InterPro" id="IPR014056">
    <property type="entry name" value="TypeIITA-like_toxin_pred"/>
</dbReference>
<dbReference type="PANTHER" id="PTHR41791">
    <property type="entry name" value="SSL7039 PROTEIN"/>
    <property type="match status" value="1"/>
</dbReference>
<dbReference type="AlphaFoldDB" id="A0A318T411"/>
<dbReference type="PIRSF" id="PIRSF028744">
    <property type="entry name" value="Addict_mod_HI1419"/>
    <property type="match status" value="1"/>
</dbReference>
<evidence type="ECO:0000313" key="1">
    <source>
        <dbReference type="EMBL" id="PYE86847.1"/>
    </source>
</evidence>
<gene>
    <name evidence="1" type="ORF">C7477_11976</name>
</gene>
<dbReference type="NCBIfam" id="TIGR02683">
    <property type="entry name" value="upstrm_HI1419"/>
    <property type="match status" value="1"/>
</dbReference>
<protein>
    <submittedName>
        <fullName evidence="1">Putative addiction module killer protein</fullName>
    </submittedName>
</protein>
<accession>A0A318T411</accession>
<dbReference type="EMBL" id="QJTF01000019">
    <property type="protein sequence ID" value="PYE86847.1"/>
    <property type="molecule type" value="Genomic_DNA"/>
</dbReference>
<keyword evidence="2" id="KW-1185">Reference proteome</keyword>
<name>A0A318T411_9HYPH</name>
<proteinExistence type="predicted"/>
<dbReference type="PANTHER" id="PTHR41791:SF1">
    <property type="entry name" value="SSL7039 PROTEIN"/>
    <property type="match status" value="1"/>
</dbReference>
<evidence type="ECO:0000313" key="2">
    <source>
        <dbReference type="Proteomes" id="UP000247454"/>
    </source>
</evidence>